<keyword evidence="6" id="KW-0347">Helicase</keyword>
<evidence type="ECO:0000256" key="1">
    <source>
        <dbReference type="ARBA" id="ARBA00022729"/>
    </source>
</evidence>
<feature type="domain" description="MIR" evidence="5">
    <location>
        <begin position="96"/>
        <end position="151"/>
    </location>
</feature>
<feature type="region of interest" description="Disordered" evidence="3">
    <location>
        <begin position="226"/>
        <end position="277"/>
    </location>
</feature>
<feature type="signal peptide" evidence="4">
    <location>
        <begin position="1"/>
        <end position="20"/>
    </location>
</feature>
<evidence type="ECO:0000313" key="6">
    <source>
        <dbReference type="EMBL" id="EWS73512.1"/>
    </source>
</evidence>
<dbReference type="EMBL" id="GG662639">
    <property type="protein sequence ID" value="EWS73512.1"/>
    <property type="molecule type" value="Genomic_DNA"/>
</dbReference>
<organism evidence="6 7">
    <name type="scientific">Tetrahymena thermophila (strain SB210)</name>
    <dbReference type="NCBI Taxonomy" id="312017"/>
    <lineage>
        <taxon>Eukaryota</taxon>
        <taxon>Sar</taxon>
        <taxon>Alveolata</taxon>
        <taxon>Ciliophora</taxon>
        <taxon>Intramacronucleata</taxon>
        <taxon>Oligohymenophorea</taxon>
        <taxon>Hymenostomatida</taxon>
        <taxon>Tetrahymenina</taxon>
        <taxon>Tetrahymenidae</taxon>
        <taxon>Tetrahymena</taxon>
    </lineage>
</organism>
<dbReference type="RefSeq" id="XP_012653994.1">
    <property type="nucleotide sequence ID" value="XM_012798540.1"/>
</dbReference>
<keyword evidence="6" id="KW-0378">Hydrolase</keyword>
<dbReference type="STRING" id="312017.W7X841"/>
<dbReference type="FunCoup" id="W7X841">
    <property type="interactions" value="357"/>
</dbReference>
<proteinExistence type="predicted"/>
<keyword evidence="2" id="KW-0677">Repeat</keyword>
<keyword evidence="6" id="KW-0547">Nucleotide-binding</keyword>
<accession>W7X841</accession>
<dbReference type="PANTHER" id="PTHR46809">
    <property type="entry name" value="STROMAL CELL-DERIVED FACTOR 2-LIKE PROTEIN"/>
    <property type="match status" value="1"/>
</dbReference>
<gene>
    <name evidence="6" type="ORF">TTHERM_000131239</name>
</gene>
<feature type="chain" id="PRO_5004903387" evidence="4">
    <location>
        <begin position="21"/>
        <end position="277"/>
    </location>
</feature>
<dbReference type="GeneID" id="24437433"/>
<dbReference type="AlphaFoldDB" id="W7X841"/>
<evidence type="ECO:0000256" key="4">
    <source>
        <dbReference type="SAM" id="SignalP"/>
    </source>
</evidence>
<keyword evidence="1 4" id="KW-0732">Signal</keyword>
<dbReference type="Proteomes" id="UP000009168">
    <property type="component" value="Unassembled WGS sequence"/>
</dbReference>
<evidence type="ECO:0000256" key="2">
    <source>
        <dbReference type="ARBA" id="ARBA00022737"/>
    </source>
</evidence>
<dbReference type="InterPro" id="IPR036300">
    <property type="entry name" value="MIR_dom_sf"/>
</dbReference>
<dbReference type="SUPFAM" id="SSF82109">
    <property type="entry name" value="MIR domain"/>
    <property type="match status" value="1"/>
</dbReference>
<dbReference type="OrthoDB" id="5588846at2759"/>
<dbReference type="InterPro" id="IPR016093">
    <property type="entry name" value="MIR_motif"/>
</dbReference>
<keyword evidence="7" id="KW-1185">Reference proteome</keyword>
<dbReference type="PROSITE" id="PS50919">
    <property type="entry name" value="MIR"/>
    <property type="match status" value="1"/>
</dbReference>
<name>W7X841_TETTS</name>
<dbReference type="KEGG" id="tet:TTHERM_000131239"/>
<feature type="compositionally biased region" description="Acidic residues" evidence="3">
    <location>
        <begin position="236"/>
        <end position="247"/>
    </location>
</feature>
<evidence type="ECO:0000259" key="5">
    <source>
        <dbReference type="PROSITE" id="PS50919"/>
    </source>
</evidence>
<dbReference type="InParanoid" id="W7X841"/>
<protein>
    <submittedName>
        <fullName evidence="6">DEAD/DEAH-box helicase family protein</fullName>
    </submittedName>
</protein>
<evidence type="ECO:0000313" key="7">
    <source>
        <dbReference type="Proteomes" id="UP000009168"/>
    </source>
</evidence>
<reference evidence="7" key="1">
    <citation type="journal article" date="2006" name="PLoS Biol.">
        <title>Macronuclear genome sequence of the ciliate Tetrahymena thermophila, a model eukaryote.</title>
        <authorList>
            <person name="Eisen J.A."/>
            <person name="Coyne R.S."/>
            <person name="Wu M."/>
            <person name="Wu D."/>
            <person name="Thiagarajan M."/>
            <person name="Wortman J.R."/>
            <person name="Badger J.H."/>
            <person name="Ren Q."/>
            <person name="Amedeo P."/>
            <person name="Jones K.M."/>
            <person name="Tallon L.J."/>
            <person name="Delcher A.L."/>
            <person name="Salzberg S.L."/>
            <person name="Silva J.C."/>
            <person name="Haas B.J."/>
            <person name="Majoros W.H."/>
            <person name="Farzad M."/>
            <person name="Carlton J.M."/>
            <person name="Smith R.K. Jr."/>
            <person name="Garg J."/>
            <person name="Pearlman R.E."/>
            <person name="Karrer K.M."/>
            <person name="Sun L."/>
            <person name="Manning G."/>
            <person name="Elde N.C."/>
            <person name="Turkewitz A.P."/>
            <person name="Asai D.J."/>
            <person name="Wilkes D.E."/>
            <person name="Wang Y."/>
            <person name="Cai H."/>
            <person name="Collins K."/>
            <person name="Stewart B.A."/>
            <person name="Lee S.R."/>
            <person name="Wilamowska K."/>
            <person name="Weinberg Z."/>
            <person name="Ruzzo W.L."/>
            <person name="Wloga D."/>
            <person name="Gaertig J."/>
            <person name="Frankel J."/>
            <person name="Tsao C.-C."/>
            <person name="Gorovsky M.A."/>
            <person name="Keeling P.J."/>
            <person name="Waller R.F."/>
            <person name="Patron N.J."/>
            <person name="Cherry J.M."/>
            <person name="Stover N.A."/>
            <person name="Krieger C.J."/>
            <person name="del Toro C."/>
            <person name="Ryder H.F."/>
            <person name="Williamson S.C."/>
            <person name="Barbeau R.A."/>
            <person name="Hamilton E.P."/>
            <person name="Orias E."/>
        </authorList>
    </citation>
    <scope>NUCLEOTIDE SEQUENCE [LARGE SCALE GENOMIC DNA]</scope>
    <source>
        <strain evidence="7">SB210</strain>
    </source>
</reference>
<dbReference type="CDD" id="cd23279">
    <property type="entry name" value="beta-trefoil_MIR_SDF2-like"/>
    <property type="match status" value="1"/>
</dbReference>
<dbReference type="SMART" id="SM00472">
    <property type="entry name" value="MIR"/>
    <property type="match status" value="3"/>
</dbReference>
<dbReference type="GO" id="GO:0004386">
    <property type="term" value="F:helicase activity"/>
    <property type="evidence" value="ECO:0007669"/>
    <property type="project" value="UniProtKB-KW"/>
</dbReference>
<keyword evidence="6" id="KW-0067">ATP-binding</keyword>
<sequence>MKVYIISFLILASAFIYCHEHPTKEEIQNELNQKAIYYGSTLRIRNQNSRHHLYSMDVSYGSGSRGQVVTATESDSEIGSYFTIKHGHGKPIQTFTNTVKCGDIIRLEHINTGKNIYGSNHASPVSNKLEISAQGQNGESDGNDNFVIECIGQSKGSDLVGKTEFYLQHLNTSQFLTTSRRFSFNQNNCGFNCPIMNHLEVSCQRSKDNETKWKIVGGIILQKSQFSNDNDKDPLNDYDDDDDDDEEHYNPSSNTKKDANVEEDEYEEVNFNRRDDL</sequence>
<dbReference type="Gene3D" id="2.80.10.50">
    <property type="match status" value="1"/>
</dbReference>
<dbReference type="PANTHER" id="PTHR46809:SF2">
    <property type="entry name" value="GH21273P"/>
    <property type="match status" value="1"/>
</dbReference>
<evidence type="ECO:0000256" key="3">
    <source>
        <dbReference type="SAM" id="MobiDB-lite"/>
    </source>
</evidence>